<name>A0A4Y2FB17_ARAVE</name>
<feature type="non-terminal residue" evidence="1">
    <location>
        <position position="125"/>
    </location>
</feature>
<proteinExistence type="predicted"/>
<comment type="caution">
    <text evidence="1">The sequence shown here is derived from an EMBL/GenBank/DDBJ whole genome shotgun (WGS) entry which is preliminary data.</text>
</comment>
<dbReference type="EMBL" id="BGPR01095453">
    <property type="protein sequence ID" value="GBM38522.1"/>
    <property type="molecule type" value="Genomic_DNA"/>
</dbReference>
<evidence type="ECO:0000313" key="1">
    <source>
        <dbReference type="EMBL" id="GBM38522.1"/>
    </source>
</evidence>
<keyword evidence="2" id="KW-1185">Reference proteome</keyword>
<gene>
    <name evidence="1" type="ORF">AVEN_223491_1</name>
</gene>
<dbReference type="Proteomes" id="UP000499080">
    <property type="component" value="Unassembled WGS sequence"/>
</dbReference>
<organism evidence="1 2">
    <name type="scientific">Araneus ventricosus</name>
    <name type="common">Orbweaver spider</name>
    <name type="synonym">Epeira ventricosa</name>
    <dbReference type="NCBI Taxonomy" id="182803"/>
    <lineage>
        <taxon>Eukaryota</taxon>
        <taxon>Metazoa</taxon>
        <taxon>Ecdysozoa</taxon>
        <taxon>Arthropoda</taxon>
        <taxon>Chelicerata</taxon>
        <taxon>Arachnida</taxon>
        <taxon>Araneae</taxon>
        <taxon>Araneomorphae</taxon>
        <taxon>Entelegynae</taxon>
        <taxon>Araneoidea</taxon>
        <taxon>Araneidae</taxon>
        <taxon>Araneus</taxon>
    </lineage>
</organism>
<dbReference type="AlphaFoldDB" id="A0A4Y2FB17"/>
<reference evidence="1 2" key="1">
    <citation type="journal article" date="2019" name="Sci. Rep.">
        <title>Orb-weaving spider Araneus ventricosus genome elucidates the spidroin gene catalogue.</title>
        <authorList>
            <person name="Kono N."/>
            <person name="Nakamura H."/>
            <person name="Ohtoshi R."/>
            <person name="Moran D.A.P."/>
            <person name="Shinohara A."/>
            <person name="Yoshida Y."/>
            <person name="Fujiwara M."/>
            <person name="Mori M."/>
            <person name="Tomita M."/>
            <person name="Arakawa K."/>
        </authorList>
    </citation>
    <scope>NUCLEOTIDE SEQUENCE [LARGE SCALE GENOMIC DNA]</scope>
</reference>
<accession>A0A4Y2FB17</accession>
<sequence>MGKDESHCESLIVFIFKDAYAACEPFQETIFTMCHPRTMGKEESHREPLIVACQSSMEDAGSLKALWNTDCALPHNEKEYRLSFHMFNLLSRQGETDDARDFVVNLRMLYSVAAKGNGSIDALGK</sequence>
<protein>
    <submittedName>
        <fullName evidence="1">Uncharacterized protein</fullName>
    </submittedName>
</protein>
<evidence type="ECO:0000313" key="2">
    <source>
        <dbReference type="Proteomes" id="UP000499080"/>
    </source>
</evidence>